<comment type="caution">
    <text evidence="1">The sequence shown here is derived from an EMBL/GenBank/DDBJ whole genome shotgun (WGS) entry which is preliminary data.</text>
</comment>
<evidence type="ECO:0000313" key="1">
    <source>
        <dbReference type="EMBL" id="PKY66390.1"/>
    </source>
</evidence>
<reference evidence="1 2" key="1">
    <citation type="submission" date="2017-12" db="EMBL/GenBank/DDBJ databases">
        <title>Phylogenetic diversity of female urinary microbiome.</title>
        <authorList>
            <person name="Thomas-White K."/>
            <person name="Wolfe A.J."/>
        </authorList>
    </citation>
    <scope>NUCLEOTIDE SEQUENCE [LARGE SCALE GENOMIC DNA]</scope>
    <source>
        <strain evidence="1 2">UMB0250</strain>
    </source>
</reference>
<gene>
    <name evidence="1" type="ORF">CYJ25_03935</name>
</gene>
<dbReference type="OrthoDB" id="3266819at2"/>
<organism evidence="1 2">
    <name type="scientific">Schaalia turicensis</name>
    <dbReference type="NCBI Taxonomy" id="131111"/>
    <lineage>
        <taxon>Bacteria</taxon>
        <taxon>Bacillati</taxon>
        <taxon>Actinomycetota</taxon>
        <taxon>Actinomycetes</taxon>
        <taxon>Actinomycetales</taxon>
        <taxon>Actinomycetaceae</taxon>
        <taxon>Schaalia</taxon>
    </lineage>
</organism>
<dbReference type="Pfam" id="PF10698">
    <property type="entry name" value="DUF2505"/>
    <property type="match status" value="1"/>
</dbReference>
<sequence>MEFSKSLTYPVPLANFQPMSVDPDFVRGRFAHFCPDLQVENFASGVRAHGSVDPGVLPAQVRQMIRGELRLAFSEEFVHEATLTATTQMSFEGAPVAVTMTSLFSGSSKTLRQVEGEVKVAIPFFGARIESEVLKHVDEILDEELKLASGWHQRGSSES</sequence>
<dbReference type="RefSeq" id="WP_101627904.1">
    <property type="nucleotide sequence ID" value="NZ_PKKJ01000003.1"/>
</dbReference>
<evidence type="ECO:0008006" key="3">
    <source>
        <dbReference type="Google" id="ProtNLM"/>
    </source>
</evidence>
<dbReference type="EMBL" id="PKKJ01000003">
    <property type="protein sequence ID" value="PKY66390.1"/>
    <property type="molecule type" value="Genomic_DNA"/>
</dbReference>
<accession>A0A2I1I5I5</accession>
<dbReference type="AlphaFoldDB" id="A0A2I1I5I5"/>
<proteinExistence type="predicted"/>
<protein>
    <recommendedName>
        <fullName evidence="3">DUF2505 domain-containing protein</fullName>
    </recommendedName>
</protein>
<evidence type="ECO:0000313" key="2">
    <source>
        <dbReference type="Proteomes" id="UP000234545"/>
    </source>
</evidence>
<dbReference type="InterPro" id="IPR019639">
    <property type="entry name" value="DUF2505"/>
</dbReference>
<name>A0A2I1I5I5_9ACTO</name>
<dbReference type="Proteomes" id="UP000234545">
    <property type="component" value="Unassembled WGS sequence"/>
</dbReference>